<feature type="region of interest" description="Disordered" evidence="3">
    <location>
        <begin position="1"/>
        <end position="53"/>
    </location>
</feature>
<feature type="compositionally biased region" description="Polar residues" evidence="3">
    <location>
        <begin position="499"/>
        <end position="511"/>
    </location>
</feature>
<feature type="compositionally biased region" description="Basic and acidic residues" evidence="3">
    <location>
        <begin position="535"/>
        <end position="546"/>
    </location>
</feature>
<dbReference type="Gene3D" id="3.80.10.10">
    <property type="entry name" value="Ribonuclease Inhibitor"/>
    <property type="match status" value="3"/>
</dbReference>
<dbReference type="GO" id="GO:0061499">
    <property type="term" value="C:outer plaque of mitotic spindle pole body"/>
    <property type="evidence" value="ECO:0007669"/>
    <property type="project" value="TreeGrafter"/>
</dbReference>
<feature type="region of interest" description="Disordered" evidence="3">
    <location>
        <begin position="430"/>
        <end position="449"/>
    </location>
</feature>
<dbReference type="PROSITE" id="PS51450">
    <property type="entry name" value="LRR"/>
    <property type="match status" value="3"/>
</dbReference>
<sequence>MAPGWQTEELEEEWIEDDNENASESTDEERYAQRAKLPARPSPGTSATSREEIGTVLVRPDVRETARLPLAGRLGLVNKNIFSPLKLETMFEPPTPIIRPCDGDDVAALDDQPPFQFNSDARIQSYPFTFSKPYTPSKVSNQIQDLNHDSAKLKLFQFQYDTYTRDHLSALIESIPLDSSSRTASTPSARKRDMDDSYAFRPHKRIKISPPDEEEDVVFSKHRRKRMSLPAPMTKSDHAIKATRLVSNTSQAGLRSNASSTVNATESLRSLSAEELASKMRQVALVSAESEGVDRGGREYSLLQSKLRALGDHISQPTVPSSRMLGNKPSNQGNHQQRFPSSATNITRIAPTDISPVPEQVGNMQFDKKALRWVKRAGEESDDPFRDIESVGGSSGMPSTKLHQPDSLDISFEASAQRVIDALTGELDYSSNLSSDEDQKGDPLMGTDTARFNAQNHLGVPPPESFSTPVGARFHPRSALPTPIRSAMKVTPAAAAGETGSSTGKLRSVSFSDGRRTGRIRGLHADASEETSNSHAEEPVFEEKRSLQPSFRTKRIGDLLDDLGDTTRDEDEDEDEDEDQTPCKSSSQPRSMVGSLLGASTAGSGSLLGLSAVTRPAERSMRARDATFLTECSFVVSHDRLLQCITDVQPFEPYWEELTSIDLSGKGLDSLARLKEFMPKLEELIMNENAVSWLSGIPGGLRLLSAVSNQLTGLTSYAHLAQLESLDVSRNQIDSLLQLECLHRLRELKADYNQIGSFAGIHKLGKLRKLSLIGNQLAHANLSKTEWHELDHLDLSKNKLISVEGLDSLENVAFVNLEENLIRRLDIAGTMSRLRCLRVSDNRLEGSLDVRGLGTVRILYADRNRLQGIIHGEKLKRLETLSMRYQSGKSLVINAKDVRDVRRLYLSGNALGAWFLDEPCYNLIYLEMADCRLTQIPKDIGRVIPNVRVLNLNHNFIGDLEGLGELGRLRKLSMIGSRLRASREIVKAVRRMGELEMVDFRMNPFSLSWYVPLLLDGGIDGEWQSLDAKFRRGLPDELYAGRLVYRGLLMRACGRLKMVDGLRVSDGERVKAGELLGRLERRPRI</sequence>
<dbReference type="PANTHER" id="PTHR47566">
    <property type="match status" value="1"/>
</dbReference>
<dbReference type="SUPFAM" id="SSF52075">
    <property type="entry name" value="Outer arm dynein light chain 1"/>
    <property type="match status" value="1"/>
</dbReference>
<keyword evidence="5" id="KW-1185">Reference proteome</keyword>
<protein>
    <recommendedName>
        <fullName evidence="6">Septation initiation network scaffold protein cdc11</fullName>
    </recommendedName>
</protein>
<dbReference type="SUPFAM" id="SSF52058">
    <property type="entry name" value="L domain-like"/>
    <property type="match status" value="1"/>
</dbReference>
<feature type="compositionally biased region" description="Polar residues" evidence="3">
    <location>
        <begin position="328"/>
        <end position="343"/>
    </location>
</feature>
<dbReference type="SMART" id="SM00369">
    <property type="entry name" value="LRR_TYP"/>
    <property type="match status" value="4"/>
</dbReference>
<feature type="region of interest" description="Disordered" evidence="3">
    <location>
        <begin position="489"/>
        <end position="598"/>
    </location>
</feature>
<evidence type="ECO:0008006" key="6">
    <source>
        <dbReference type="Google" id="ProtNLM"/>
    </source>
</evidence>
<evidence type="ECO:0000256" key="3">
    <source>
        <dbReference type="SAM" id="MobiDB-lite"/>
    </source>
</evidence>
<evidence type="ECO:0000313" key="5">
    <source>
        <dbReference type="Proteomes" id="UP000054097"/>
    </source>
</evidence>
<dbReference type="EMBL" id="KN824306">
    <property type="protein sequence ID" value="KIM26401.1"/>
    <property type="molecule type" value="Genomic_DNA"/>
</dbReference>
<gene>
    <name evidence="4" type="ORF">M408DRAFT_330588</name>
</gene>
<dbReference type="InterPro" id="IPR003591">
    <property type="entry name" value="Leu-rich_rpt_typical-subtyp"/>
</dbReference>
<dbReference type="GO" id="GO:0031028">
    <property type="term" value="P:septation initiation signaling"/>
    <property type="evidence" value="ECO:0007669"/>
    <property type="project" value="TreeGrafter"/>
</dbReference>
<dbReference type="STRING" id="933852.A0A0C3B4H9"/>
<dbReference type="InterPro" id="IPR001611">
    <property type="entry name" value="Leu-rich_rpt"/>
</dbReference>
<keyword evidence="1" id="KW-0433">Leucine-rich repeat</keyword>
<dbReference type="OrthoDB" id="7451790at2759"/>
<feature type="compositionally biased region" description="Acidic residues" evidence="3">
    <location>
        <begin position="8"/>
        <end position="27"/>
    </location>
</feature>
<dbReference type="Proteomes" id="UP000054097">
    <property type="component" value="Unassembled WGS sequence"/>
</dbReference>
<evidence type="ECO:0000256" key="1">
    <source>
        <dbReference type="ARBA" id="ARBA00022614"/>
    </source>
</evidence>
<organism evidence="4 5">
    <name type="scientific">Serendipita vermifera MAFF 305830</name>
    <dbReference type="NCBI Taxonomy" id="933852"/>
    <lineage>
        <taxon>Eukaryota</taxon>
        <taxon>Fungi</taxon>
        <taxon>Dikarya</taxon>
        <taxon>Basidiomycota</taxon>
        <taxon>Agaricomycotina</taxon>
        <taxon>Agaricomycetes</taxon>
        <taxon>Sebacinales</taxon>
        <taxon>Serendipitaceae</taxon>
        <taxon>Serendipita</taxon>
    </lineage>
</organism>
<dbReference type="SMART" id="SM00365">
    <property type="entry name" value="LRR_SD22"/>
    <property type="match status" value="3"/>
</dbReference>
<proteinExistence type="predicted"/>
<evidence type="ECO:0000313" key="4">
    <source>
        <dbReference type="EMBL" id="KIM26401.1"/>
    </source>
</evidence>
<dbReference type="AlphaFoldDB" id="A0A0C3B4H9"/>
<dbReference type="HOGENOM" id="CLU_002805_0_0_1"/>
<reference evidence="5" key="2">
    <citation type="submission" date="2015-01" db="EMBL/GenBank/DDBJ databases">
        <title>Evolutionary Origins and Diversification of the Mycorrhizal Mutualists.</title>
        <authorList>
            <consortium name="DOE Joint Genome Institute"/>
            <consortium name="Mycorrhizal Genomics Consortium"/>
            <person name="Kohler A."/>
            <person name="Kuo A."/>
            <person name="Nagy L.G."/>
            <person name="Floudas D."/>
            <person name="Copeland A."/>
            <person name="Barry K.W."/>
            <person name="Cichocki N."/>
            <person name="Veneault-Fourrey C."/>
            <person name="LaButti K."/>
            <person name="Lindquist E.A."/>
            <person name="Lipzen A."/>
            <person name="Lundell T."/>
            <person name="Morin E."/>
            <person name="Murat C."/>
            <person name="Riley R."/>
            <person name="Ohm R."/>
            <person name="Sun H."/>
            <person name="Tunlid A."/>
            <person name="Henrissat B."/>
            <person name="Grigoriev I.V."/>
            <person name="Hibbett D.S."/>
            <person name="Martin F."/>
        </authorList>
    </citation>
    <scope>NUCLEOTIDE SEQUENCE [LARGE SCALE GENOMIC DNA]</scope>
    <source>
        <strain evidence="5">MAFF 305830</strain>
    </source>
</reference>
<feature type="region of interest" description="Disordered" evidence="3">
    <location>
        <begin position="317"/>
        <end position="343"/>
    </location>
</feature>
<accession>A0A0C3B4H9</accession>
<feature type="compositionally biased region" description="Acidic residues" evidence="3">
    <location>
        <begin position="559"/>
        <end position="580"/>
    </location>
</feature>
<dbReference type="InterPro" id="IPR052574">
    <property type="entry name" value="CDIRP"/>
</dbReference>
<evidence type="ECO:0000256" key="2">
    <source>
        <dbReference type="ARBA" id="ARBA00022737"/>
    </source>
</evidence>
<dbReference type="GO" id="GO:0035591">
    <property type="term" value="F:signaling adaptor activity"/>
    <property type="evidence" value="ECO:0007669"/>
    <property type="project" value="TreeGrafter"/>
</dbReference>
<reference evidence="4 5" key="1">
    <citation type="submission" date="2014-04" db="EMBL/GenBank/DDBJ databases">
        <authorList>
            <consortium name="DOE Joint Genome Institute"/>
            <person name="Kuo A."/>
            <person name="Zuccaro A."/>
            <person name="Kohler A."/>
            <person name="Nagy L.G."/>
            <person name="Floudas D."/>
            <person name="Copeland A."/>
            <person name="Barry K.W."/>
            <person name="Cichocki N."/>
            <person name="Veneault-Fourrey C."/>
            <person name="LaButti K."/>
            <person name="Lindquist E.A."/>
            <person name="Lipzen A."/>
            <person name="Lundell T."/>
            <person name="Morin E."/>
            <person name="Murat C."/>
            <person name="Sun H."/>
            <person name="Tunlid A."/>
            <person name="Henrissat B."/>
            <person name="Grigoriev I.V."/>
            <person name="Hibbett D.S."/>
            <person name="Martin F."/>
            <person name="Nordberg H.P."/>
            <person name="Cantor M.N."/>
            <person name="Hua S.X."/>
        </authorList>
    </citation>
    <scope>NUCLEOTIDE SEQUENCE [LARGE SCALE GENOMIC DNA]</scope>
    <source>
        <strain evidence="4 5">MAFF 305830</strain>
    </source>
</reference>
<keyword evidence="2" id="KW-0677">Repeat</keyword>
<dbReference type="GO" id="GO:1902412">
    <property type="term" value="P:regulation of mitotic cytokinesis"/>
    <property type="evidence" value="ECO:0007669"/>
    <property type="project" value="TreeGrafter"/>
</dbReference>
<dbReference type="PANTHER" id="PTHR47566:SF1">
    <property type="entry name" value="PROTEIN NUD1"/>
    <property type="match status" value="1"/>
</dbReference>
<dbReference type="InterPro" id="IPR032675">
    <property type="entry name" value="LRR_dom_sf"/>
</dbReference>
<name>A0A0C3B4H9_SERVB</name>